<accession>A0A368C833</accession>
<dbReference type="PANTHER" id="PTHR37482">
    <property type="entry name" value="OUTER MEMBRANE PROTEIN ASSEMBLY FACTOR BAME"/>
    <property type="match status" value="1"/>
</dbReference>
<dbReference type="Pfam" id="PF04355">
    <property type="entry name" value="BamE"/>
    <property type="match status" value="1"/>
</dbReference>
<dbReference type="PANTHER" id="PTHR37482:SF1">
    <property type="entry name" value="OUTER MEMBRANE PROTEIN ASSEMBLY FACTOR BAME"/>
    <property type="match status" value="1"/>
</dbReference>
<evidence type="ECO:0000259" key="6">
    <source>
        <dbReference type="Pfam" id="PF04355"/>
    </source>
</evidence>
<dbReference type="AlphaFoldDB" id="A0A368C833"/>
<dbReference type="PROSITE" id="PS51257">
    <property type="entry name" value="PROKAR_LIPOPROTEIN"/>
    <property type="match status" value="1"/>
</dbReference>
<keyword evidence="4" id="KW-0449">Lipoprotein</keyword>
<dbReference type="GO" id="GO:0043165">
    <property type="term" value="P:Gram-negative-bacterium-type cell outer membrane assembly"/>
    <property type="evidence" value="ECO:0007669"/>
    <property type="project" value="UniProtKB-UniRule"/>
</dbReference>
<comment type="caution">
    <text evidence="7">The sequence shown here is derived from an EMBL/GenBank/DDBJ whole genome shotgun (WGS) entry which is preliminary data.</text>
</comment>
<protein>
    <recommendedName>
        <fullName evidence="4">Outer membrane protein assembly factor BamE</fullName>
    </recommendedName>
</protein>
<keyword evidence="3 4" id="KW-0998">Cell outer membrane</keyword>
<keyword evidence="1 4" id="KW-0732">Signal</keyword>
<keyword evidence="2 4" id="KW-0472">Membrane</keyword>
<feature type="chain" id="PRO_5017093457" description="Outer membrane protein assembly factor BamE" evidence="5">
    <location>
        <begin position="28"/>
        <end position="109"/>
    </location>
</feature>
<evidence type="ECO:0000256" key="4">
    <source>
        <dbReference type="HAMAP-Rule" id="MF_00925"/>
    </source>
</evidence>
<comment type="similarity">
    <text evidence="4">Belongs to the BamE family.</text>
</comment>
<evidence type="ECO:0000313" key="7">
    <source>
        <dbReference type="EMBL" id="RCL45661.1"/>
    </source>
</evidence>
<dbReference type="Proteomes" id="UP000252915">
    <property type="component" value="Unassembled WGS sequence"/>
</dbReference>
<dbReference type="GO" id="GO:0051205">
    <property type="term" value="P:protein insertion into membrane"/>
    <property type="evidence" value="ECO:0007669"/>
    <property type="project" value="UniProtKB-UniRule"/>
</dbReference>
<dbReference type="HAMAP" id="MF_00925">
    <property type="entry name" value="OM_assembly_BamE"/>
    <property type="match status" value="1"/>
</dbReference>
<proteinExistence type="inferred from homology"/>
<comment type="function">
    <text evidence="4">Part of the outer membrane protein assembly complex, which is involved in assembly and insertion of beta-barrel proteins into the outer membrane.</text>
</comment>
<evidence type="ECO:0000256" key="2">
    <source>
        <dbReference type="ARBA" id="ARBA00023136"/>
    </source>
</evidence>
<evidence type="ECO:0000256" key="3">
    <source>
        <dbReference type="ARBA" id="ARBA00023237"/>
    </source>
</evidence>
<evidence type="ECO:0000256" key="5">
    <source>
        <dbReference type="SAM" id="SignalP"/>
    </source>
</evidence>
<dbReference type="InterPro" id="IPR026592">
    <property type="entry name" value="BamE"/>
</dbReference>
<dbReference type="InterPro" id="IPR007450">
    <property type="entry name" value="BamE_dom"/>
</dbReference>
<evidence type="ECO:0000313" key="8">
    <source>
        <dbReference type="Proteomes" id="UP000252915"/>
    </source>
</evidence>
<reference evidence="7 8" key="1">
    <citation type="journal article" date="2018" name="Microbiome">
        <title>Fine metagenomic profile of the Mediterranean stratified and mixed water columns revealed by assembly and recruitment.</title>
        <authorList>
            <person name="Haro-Moreno J.M."/>
            <person name="Lopez-Perez M."/>
            <person name="De La Torre J.R."/>
            <person name="Picazo A."/>
            <person name="Camacho A."/>
            <person name="Rodriguez-Valera F."/>
        </authorList>
    </citation>
    <scope>NUCLEOTIDE SEQUENCE [LARGE SCALE GENOMIC DNA]</scope>
    <source>
        <strain evidence="7">MED-G78</strain>
    </source>
</reference>
<comment type="subunit">
    <text evidence="4">Part of the Bam complex.</text>
</comment>
<organism evidence="7 8">
    <name type="scientific">SAR86 cluster bacterium</name>
    <dbReference type="NCBI Taxonomy" id="2030880"/>
    <lineage>
        <taxon>Bacteria</taxon>
        <taxon>Pseudomonadati</taxon>
        <taxon>Pseudomonadota</taxon>
        <taxon>Gammaproteobacteria</taxon>
        <taxon>SAR86 cluster</taxon>
    </lineage>
</organism>
<comment type="subcellular location">
    <subcellularLocation>
        <location evidence="4">Cell outer membrane</location>
        <topology evidence="4">Lipid-anchor</topology>
    </subcellularLocation>
</comment>
<feature type="signal peptide" evidence="5">
    <location>
        <begin position="1"/>
        <end position="27"/>
    </location>
</feature>
<evidence type="ECO:0000256" key="1">
    <source>
        <dbReference type="ARBA" id="ARBA00022729"/>
    </source>
</evidence>
<name>A0A368C833_9GAMM</name>
<keyword evidence="4" id="KW-0564">Palmitate</keyword>
<dbReference type="Gene3D" id="3.30.1450.10">
    <property type="match status" value="1"/>
</dbReference>
<dbReference type="EMBL" id="QOPI01000001">
    <property type="protein sequence ID" value="RCL45661.1"/>
    <property type="molecule type" value="Genomic_DNA"/>
</dbReference>
<feature type="domain" description="Outer membrane protein assembly factor BamE" evidence="6">
    <location>
        <begin position="34"/>
        <end position="102"/>
    </location>
</feature>
<dbReference type="GO" id="GO:0030674">
    <property type="term" value="F:protein-macromolecule adaptor activity"/>
    <property type="evidence" value="ECO:0007669"/>
    <property type="project" value="TreeGrafter"/>
</dbReference>
<dbReference type="GO" id="GO:1990063">
    <property type="term" value="C:Bam protein complex"/>
    <property type="evidence" value="ECO:0007669"/>
    <property type="project" value="TreeGrafter"/>
</dbReference>
<sequence>MKPHNKNILTVIIASSFLFSCSTFSFYNVPVVQGNIFTEEDTDKLSKGLNKDQVRFILGTALVQDPFHKNRWDYVNKVTVGDLEVSNKKLILYFNSDELLDSWIIEDNS</sequence>
<gene>
    <name evidence="4" type="primary">bamE</name>
    <name evidence="7" type="ORF">DBW92_00150</name>
</gene>
<dbReference type="InterPro" id="IPR037873">
    <property type="entry name" value="BamE-like"/>
</dbReference>